<comment type="similarity">
    <text evidence="1 2">Belongs to the dTDP-4-dehydrorhamnose reductase family.</text>
</comment>
<dbReference type="Pfam" id="PF04321">
    <property type="entry name" value="RmlD_sub_bind"/>
    <property type="match status" value="2"/>
</dbReference>
<comment type="pathway">
    <text evidence="2">Carbohydrate biosynthesis; dTDP-L-rhamnose biosynthesis.</text>
</comment>
<accession>A0A0G0V0K0</accession>
<dbReference type="UniPathway" id="UPA00124"/>
<evidence type="ECO:0000256" key="1">
    <source>
        <dbReference type="ARBA" id="ARBA00010944"/>
    </source>
</evidence>
<dbReference type="GO" id="GO:0048270">
    <property type="term" value="F:methionine adenosyltransferase regulator activity"/>
    <property type="evidence" value="ECO:0007669"/>
    <property type="project" value="TreeGrafter"/>
</dbReference>
<dbReference type="PANTHER" id="PTHR10491:SF4">
    <property type="entry name" value="METHIONINE ADENOSYLTRANSFERASE 2 SUBUNIT BETA"/>
    <property type="match status" value="1"/>
</dbReference>
<sequence>MTILGTGLSGMIGSCIQETLHNTYSFEDLSTESGVDIRNFDQVLDRVKKSSSAVVLHLAAKTDVDGCEKDRIKDSKILRSLSKPDLALRDKDPMDFDIDWKEWKNENTAYAVNVVGTLNIVRACKEANRRLIYISTDFVFDGRENKTYSEDDKPNPINYYAQTKWWGEQVVRNLLTNYVIVRFAYPYGTHHAVKKDFVRIIRSRLESGEEVAGITDQIITPSFAPDIAYALDHLIGHAVSNQTFHLVGSDSLSPYDIAVAIADQFGYDTQVIKKTTVEEFYKNRASRPQFLTVSNEKIRKRGVDMKTFREGLASL</sequence>
<gene>
    <name evidence="4" type="ORF">UU41_C0006G0020</name>
</gene>
<dbReference type="InterPro" id="IPR029903">
    <property type="entry name" value="RmlD-like-bd"/>
</dbReference>
<comment type="function">
    <text evidence="2">Catalyzes the reduction of dTDP-6-deoxy-L-lyxo-4-hexulose to yield dTDP-L-rhamnose.</text>
</comment>
<protein>
    <recommendedName>
        <fullName evidence="2">dTDP-4-dehydrorhamnose reductase</fullName>
        <ecNumber evidence="2">1.1.1.133</ecNumber>
    </recommendedName>
</protein>
<dbReference type="GO" id="GO:0008831">
    <property type="term" value="F:dTDP-4-dehydrorhamnose reductase activity"/>
    <property type="evidence" value="ECO:0007669"/>
    <property type="project" value="UniProtKB-EC"/>
</dbReference>
<dbReference type="EMBL" id="LCAN01000006">
    <property type="protein sequence ID" value="KKR94474.1"/>
    <property type="molecule type" value="Genomic_DNA"/>
</dbReference>
<feature type="domain" description="RmlD-like substrate binding" evidence="3">
    <location>
        <begin position="105"/>
        <end position="314"/>
    </location>
</feature>
<keyword evidence="2" id="KW-0560">Oxidoreductase</keyword>
<dbReference type="GO" id="GO:0019305">
    <property type="term" value="P:dTDP-rhamnose biosynthetic process"/>
    <property type="evidence" value="ECO:0007669"/>
    <property type="project" value="UniProtKB-UniPathway"/>
</dbReference>
<dbReference type="InterPro" id="IPR036291">
    <property type="entry name" value="NAD(P)-bd_dom_sf"/>
</dbReference>
<evidence type="ECO:0000313" key="4">
    <source>
        <dbReference type="EMBL" id="KKR94474.1"/>
    </source>
</evidence>
<evidence type="ECO:0000313" key="5">
    <source>
        <dbReference type="Proteomes" id="UP000034961"/>
    </source>
</evidence>
<name>A0A0G0V0K0_9BACT</name>
<evidence type="ECO:0000259" key="3">
    <source>
        <dbReference type="Pfam" id="PF04321"/>
    </source>
</evidence>
<organism evidence="4 5">
    <name type="scientific">Candidatus Roizmanbacteria bacterium GW2011_GWA1_41_13</name>
    <dbReference type="NCBI Taxonomy" id="1618474"/>
    <lineage>
        <taxon>Bacteria</taxon>
        <taxon>Candidatus Roizmaniibacteriota</taxon>
    </lineage>
</organism>
<dbReference type="PANTHER" id="PTHR10491">
    <property type="entry name" value="DTDP-4-DEHYDRORHAMNOSE REDUCTASE"/>
    <property type="match status" value="1"/>
</dbReference>
<reference evidence="4 5" key="1">
    <citation type="journal article" date="2015" name="Nature">
        <title>rRNA introns, odd ribosomes, and small enigmatic genomes across a large radiation of phyla.</title>
        <authorList>
            <person name="Brown C.T."/>
            <person name="Hug L.A."/>
            <person name="Thomas B.C."/>
            <person name="Sharon I."/>
            <person name="Castelle C.J."/>
            <person name="Singh A."/>
            <person name="Wilkins M.J."/>
            <person name="Williams K.H."/>
            <person name="Banfield J.F."/>
        </authorList>
    </citation>
    <scope>NUCLEOTIDE SEQUENCE [LARGE SCALE GENOMIC DNA]</scope>
</reference>
<dbReference type="EC" id="1.1.1.133" evidence="2"/>
<dbReference type="GO" id="GO:0006556">
    <property type="term" value="P:S-adenosylmethionine biosynthetic process"/>
    <property type="evidence" value="ECO:0007669"/>
    <property type="project" value="TreeGrafter"/>
</dbReference>
<keyword evidence="2" id="KW-0521">NADP</keyword>
<dbReference type="GO" id="GO:0048269">
    <property type="term" value="C:methionine adenosyltransferase complex"/>
    <property type="evidence" value="ECO:0007669"/>
    <property type="project" value="TreeGrafter"/>
</dbReference>
<proteinExistence type="inferred from homology"/>
<dbReference type="Gene3D" id="3.40.50.720">
    <property type="entry name" value="NAD(P)-binding Rossmann-like Domain"/>
    <property type="match status" value="2"/>
</dbReference>
<feature type="domain" description="RmlD-like substrate binding" evidence="3">
    <location>
        <begin position="1"/>
        <end position="77"/>
    </location>
</feature>
<evidence type="ECO:0000256" key="2">
    <source>
        <dbReference type="RuleBase" id="RU364082"/>
    </source>
</evidence>
<dbReference type="SUPFAM" id="SSF51735">
    <property type="entry name" value="NAD(P)-binding Rossmann-fold domains"/>
    <property type="match status" value="2"/>
</dbReference>
<comment type="caution">
    <text evidence="4">The sequence shown here is derived from an EMBL/GenBank/DDBJ whole genome shotgun (WGS) entry which is preliminary data.</text>
</comment>
<dbReference type="PATRIC" id="fig|1618474.3.peg.282"/>
<dbReference type="InterPro" id="IPR005913">
    <property type="entry name" value="dTDP_dehydrorham_reduct"/>
</dbReference>
<dbReference type="CDD" id="cd05254">
    <property type="entry name" value="dTDP_HR_like_SDR_e"/>
    <property type="match status" value="1"/>
</dbReference>
<dbReference type="Proteomes" id="UP000034961">
    <property type="component" value="Unassembled WGS sequence"/>
</dbReference>
<dbReference type="AlphaFoldDB" id="A0A0G0V0K0"/>